<dbReference type="SUPFAM" id="SSF51294">
    <property type="entry name" value="Hedgehog/intein (Hint) domain"/>
    <property type="match status" value="1"/>
</dbReference>
<evidence type="ECO:0000259" key="1">
    <source>
        <dbReference type="Pfam" id="PF13403"/>
    </source>
</evidence>
<name>A0ABU3VJ29_9RHOB</name>
<comment type="caution">
    <text evidence="2">The sequence shown here is derived from an EMBL/GenBank/DDBJ whole genome shotgun (WGS) entry which is preliminary data.</text>
</comment>
<dbReference type="Proteomes" id="UP001255416">
    <property type="component" value="Unassembled WGS sequence"/>
</dbReference>
<dbReference type="InterPro" id="IPR036844">
    <property type="entry name" value="Hint_dom_sf"/>
</dbReference>
<dbReference type="InterPro" id="IPR028992">
    <property type="entry name" value="Hedgehog/Intein_dom"/>
</dbReference>
<evidence type="ECO:0000313" key="2">
    <source>
        <dbReference type="EMBL" id="MDU9006118.1"/>
    </source>
</evidence>
<protein>
    <submittedName>
        <fullName evidence="2">Hint domain-containing protein</fullName>
    </submittedName>
</protein>
<dbReference type="EMBL" id="JASMWN010000020">
    <property type="protein sequence ID" value="MDU9006118.1"/>
    <property type="molecule type" value="Genomic_DNA"/>
</dbReference>
<keyword evidence="3" id="KW-1185">Reference proteome</keyword>
<proteinExistence type="predicted"/>
<sequence length="423" mass="45227">MATTFNVISLGRTADLDTVEGNSTAEGASDLVGTSFGSDTDPLCHQVQILSPGNTGFRSGVSNVYDLDNSPSETFRIDGGPEQVFDGTAIFGATLTYTDGTTAQISAVLFQDTSGNTYLAPEFSANADQRALVAKPIQSLNLDSVERDFLLSGLTGDREVDSFMVCFSQGTQIDTPSGPVPVEHLRVGDAVSSIDGGPRAIRWIGSRVVSATPSMRSVRIKAGALGSGLPFRDLHVSQQHRILARSRIAKRMFGQGEILVAAKKLVGLPGIDLVFEQPLITYWHILCNRHEIVFAEGAPAETLFTGKEASVALGQRTVRDIKAKCPDLAFRFAGDIPARLLPSPKEQKVFARRLLKNGKSVLELGLSRSLISSGPNAPEEHPGRVAALTRSEPVSDFGPQTSQWLFLGVTPISTCQTSASQRA</sequence>
<dbReference type="Pfam" id="PF13403">
    <property type="entry name" value="Hint_2"/>
    <property type="match status" value="1"/>
</dbReference>
<evidence type="ECO:0000313" key="3">
    <source>
        <dbReference type="Proteomes" id="UP001255416"/>
    </source>
</evidence>
<dbReference type="Gene3D" id="2.170.16.10">
    <property type="entry name" value="Hedgehog/Intein (Hint) domain"/>
    <property type="match status" value="1"/>
</dbReference>
<gene>
    <name evidence="2" type="ORF">QO231_19985</name>
</gene>
<feature type="domain" description="Hedgehog/Intein (Hint)" evidence="1">
    <location>
        <begin position="165"/>
        <end position="306"/>
    </location>
</feature>
<dbReference type="RefSeq" id="WP_316780599.1">
    <property type="nucleotide sequence ID" value="NZ_JASMWN010000020.1"/>
</dbReference>
<organism evidence="2 3">
    <name type="scientific">Sedimentitalea todarodis</name>
    <dbReference type="NCBI Taxonomy" id="1631240"/>
    <lineage>
        <taxon>Bacteria</taxon>
        <taxon>Pseudomonadati</taxon>
        <taxon>Pseudomonadota</taxon>
        <taxon>Alphaproteobacteria</taxon>
        <taxon>Rhodobacterales</taxon>
        <taxon>Paracoccaceae</taxon>
        <taxon>Sedimentitalea</taxon>
    </lineage>
</organism>
<reference evidence="3" key="1">
    <citation type="submission" date="2023-05" db="EMBL/GenBank/DDBJ databases">
        <title>Sedimentitalea sp. nov. JM2-8.</title>
        <authorList>
            <person name="Huang J."/>
        </authorList>
    </citation>
    <scope>NUCLEOTIDE SEQUENCE [LARGE SCALE GENOMIC DNA]</scope>
    <source>
        <strain evidence="3">KHS03</strain>
    </source>
</reference>
<accession>A0ABU3VJ29</accession>